<dbReference type="SUPFAM" id="SSF52777">
    <property type="entry name" value="CoA-dependent acyltransferases"/>
    <property type="match status" value="1"/>
</dbReference>
<feature type="non-terminal residue" evidence="1">
    <location>
        <position position="1"/>
    </location>
</feature>
<comment type="caution">
    <text evidence="1">The sequence shown here is derived from an EMBL/GenBank/DDBJ whole genome shotgun (WGS) entry which is preliminary data.</text>
</comment>
<dbReference type="AlphaFoldDB" id="A0A7Y8FW73"/>
<evidence type="ECO:0000313" key="1">
    <source>
        <dbReference type="EMBL" id="NWE86359.1"/>
    </source>
</evidence>
<evidence type="ECO:0008006" key="3">
    <source>
        <dbReference type="Google" id="ProtNLM"/>
    </source>
</evidence>
<evidence type="ECO:0000313" key="2">
    <source>
        <dbReference type="Proteomes" id="UP000590218"/>
    </source>
</evidence>
<name>A0A7Y8FW73_9PSED</name>
<accession>A0A7Y8FW73</accession>
<dbReference type="InterPro" id="IPR023213">
    <property type="entry name" value="CAT-like_dom_sf"/>
</dbReference>
<sequence>RTGVVWEGLDSPVQVVWRDAQLSVQEVILDPAEGGIIEQLHARFDARHYRLDITQAPLLRMVYAQDPANNRVAAILLFHHLALDHTAMEVVGQEMRAFLFNQADALPVAAPFRNYVAQARLGVSVAEHEQFFGAMLADVDEPTLPFGVQDVQGDGRDIEEAEQHLDAALAMRVREQARLLGVSA</sequence>
<dbReference type="Gene3D" id="3.30.559.10">
    <property type="entry name" value="Chloramphenicol acetyltransferase-like domain"/>
    <property type="match status" value="1"/>
</dbReference>
<gene>
    <name evidence="1" type="ORF">HX795_29990</name>
</gene>
<organism evidence="1 2">
    <name type="scientific">Pseudomonas edaphica</name>
    <dbReference type="NCBI Taxonomy" id="2006980"/>
    <lineage>
        <taxon>Bacteria</taxon>
        <taxon>Pseudomonadati</taxon>
        <taxon>Pseudomonadota</taxon>
        <taxon>Gammaproteobacteria</taxon>
        <taxon>Pseudomonadales</taxon>
        <taxon>Pseudomonadaceae</taxon>
        <taxon>Pseudomonas</taxon>
    </lineage>
</organism>
<dbReference type="Proteomes" id="UP000590218">
    <property type="component" value="Unassembled WGS sequence"/>
</dbReference>
<feature type="non-terminal residue" evidence="1">
    <location>
        <position position="184"/>
    </location>
</feature>
<proteinExistence type="predicted"/>
<reference evidence="1 2" key="1">
    <citation type="submission" date="2020-04" db="EMBL/GenBank/DDBJ databases">
        <title>Molecular characterization of pseudomonads from Agaricus bisporus reveal novel blotch 2 pathogens in Western Europe.</title>
        <authorList>
            <person name="Taparia T."/>
            <person name="Krijger M."/>
            <person name="Haynes E."/>
            <person name="Elpinstone J.G."/>
            <person name="Noble R."/>
            <person name="Van Der Wolf J."/>
        </authorList>
    </citation>
    <scope>NUCLEOTIDE SEQUENCE [LARGE SCALE GENOMIC DNA]</scope>
    <source>
        <strain evidence="1 2">K6002</strain>
    </source>
</reference>
<dbReference type="RefSeq" id="WP_178929364.1">
    <property type="nucleotide sequence ID" value="NZ_JACARL010000274.1"/>
</dbReference>
<dbReference type="Gene3D" id="3.30.559.30">
    <property type="entry name" value="Nonribosomal peptide synthetase, condensation domain"/>
    <property type="match status" value="1"/>
</dbReference>
<protein>
    <recommendedName>
        <fullName evidence="3">Condensation domain-containing protein</fullName>
    </recommendedName>
</protein>
<dbReference type="EMBL" id="JACARL010000274">
    <property type="protein sequence ID" value="NWE86359.1"/>
    <property type="molecule type" value="Genomic_DNA"/>
</dbReference>